<reference evidence="5" key="1">
    <citation type="submission" date="2019-12" db="EMBL/GenBank/DDBJ databases">
        <authorList>
            <person name="Scholes J."/>
        </authorList>
    </citation>
    <scope>NUCLEOTIDE SEQUENCE</scope>
</reference>
<dbReference type="GO" id="GO:0000124">
    <property type="term" value="C:SAGA complex"/>
    <property type="evidence" value="ECO:0007669"/>
    <property type="project" value="TreeGrafter"/>
</dbReference>
<dbReference type="GO" id="GO:0005634">
    <property type="term" value="C:nucleus"/>
    <property type="evidence" value="ECO:0007669"/>
    <property type="project" value="UniProtKB-SubCell"/>
</dbReference>
<dbReference type="OrthoDB" id="10264870at2759"/>
<keyword evidence="3" id="KW-0804">Transcription</keyword>
<evidence type="ECO:0000256" key="2">
    <source>
        <dbReference type="ARBA" id="ARBA00023015"/>
    </source>
</evidence>
<dbReference type="PANTHER" id="PTHR21277">
    <property type="entry name" value="TRANSCRIPTIONAL ADAPTER 1"/>
    <property type="match status" value="1"/>
</dbReference>
<comment type="caution">
    <text evidence="5">The sequence shown here is derived from an EMBL/GenBank/DDBJ whole genome shotgun (WGS) entry which is preliminary data.</text>
</comment>
<proteinExistence type="predicted"/>
<evidence type="ECO:0000313" key="5">
    <source>
        <dbReference type="EMBL" id="CAA0827306.1"/>
    </source>
</evidence>
<dbReference type="AlphaFoldDB" id="A0A9N7NEJ3"/>
<evidence type="ECO:0000256" key="1">
    <source>
        <dbReference type="ARBA" id="ARBA00004123"/>
    </source>
</evidence>
<dbReference type="EMBL" id="CACSLK010027751">
    <property type="protein sequence ID" value="CAA0827306.1"/>
    <property type="molecule type" value="Genomic_DNA"/>
</dbReference>
<protein>
    <submittedName>
        <fullName evidence="5">Uncharacterized protein</fullName>
    </submittedName>
</protein>
<sequence length="201" mass="21975">MLKQVSEGVEGIADMEKVCYETQSPILAPLGVPFCPASVGGSHRTLPATGGGDLSVGTVCDGALLDSHTLRERMDHIAVGMGLAEGVSLDCADVLNHGLDCYMRGLIKFCVDLVGSRSEVEFSRIDVRSKHQDREKLLNGVGPGYQYELQNSRGRSGTPHDKIDGRISLQDFRVAMEMNPRRLGEDWPVLLEKICTRAFEE</sequence>
<organism evidence="5 6">
    <name type="scientific">Striga hermonthica</name>
    <name type="common">Purple witchweed</name>
    <name type="synonym">Buchnera hermonthica</name>
    <dbReference type="NCBI Taxonomy" id="68872"/>
    <lineage>
        <taxon>Eukaryota</taxon>
        <taxon>Viridiplantae</taxon>
        <taxon>Streptophyta</taxon>
        <taxon>Embryophyta</taxon>
        <taxon>Tracheophyta</taxon>
        <taxon>Spermatophyta</taxon>
        <taxon>Magnoliopsida</taxon>
        <taxon>eudicotyledons</taxon>
        <taxon>Gunneridae</taxon>
        <taxon>Pentapetalae</taxon>
        <taxon>asterids</taxon>
        <taxon>lamiids</taxon>
        <taxon>Lamiales</taxon>
        <taxon>Orobanchaceae</taxon>
        <taxon>Buchnereae</taxon>
        <taxon>Striga</taxon>
    </lineage>
</organism>
<gene>
    <name evidence="5" type="ORF">SHERM_23001</name>
</gene>
<comment type="subcellular location">
    <subcellularLocation>
        <location evidence="1">Nucleus</location>
    </subcellularLocation>
</comment>
<keyword evidence="6" id="KW-1185">Reference proteome</keyword>
<name>A0A9N7NEJ3_STRHE</name>
<keyword evidence="2" id="KW-0805">Transcription regulation</keyword>
<evidence type="ECO:0000256" key="3">
    <source>
        <dbReference type="ARBA" id="ARBA00023163"/>
    </source>
</evidence>
<dbReference type="Proteomes" id="UP001153555">
    <property type="component" value="Unassembled WGS sequence"/>
</dbReference>
<evidence type="ECO:0000313" key="6">
    <source>
        <dbReference type="Proteomes" id="UP001153555"/>
    </source>
</evidence>
<dbReference type="InterPro" id="IPR024738">
    <property type="entry name" value="Hfi1/Tada1"/>
</dbReference>
<dbReference type="GO" id="GO:0003713">
    <property type="term" value="F:transcription coactivator activity"/>
    <property type="evidence" value="ECO:0007669"/>
    <property type="project" value="TreeGrafter"/>
</dbReference>
<dbReference type="Pfam" id="PF12767">
    <property type="entry name" value="SAGA-Tad1"/>
    <property type="match status" value="1"/>
</dbReference>
<dbReference type="GO" id="GO:0006357">
    <property type="term" value="P:regulation of transcription by RNA polymerase II"/>
    <property type="evidence" value="ECO:0007669"/>
    <property type="project" value="TreeGrafter"/>
</dbReference>
<dbReference type="CDD" id="cd22933">
    <property type="entry name" value="HFD_HFI1"/>
    <property type="match status" value="1"/>
</dbReference>
<accession>A0A9N7NEJ3</accession>
<evidence type="ECO:0000256" key="4">
    <source>
        <dbReference type="ARBA" id="ARBA00023242"/>
    </source>
</evidence>
<dbReference type="PANTHER" id="PTHR21277:SF5">
    <property type="entry name" value="TRANSCRIPTIONAL ADAPTER 1"/>
    <property type="match status" value="1"/>
</dbReference>
<keyword evidence="4" id="KW-0539">Nucleus</keyword>